<keyword evidence="7 8" id="KW-0472">Membrane</keyword>
<dbReference type="PANTHER" id="PTHR30294">
    <property type="entry name" value="MEMBRANE COMPONENT OF ABC TRANSPORTER YHHJ-RELATED"/>
    <property type="match status" value="1"/>
</dbReference>
<proteinExistence type="inferred from homology"/>
<evidence type="ECO:0000256" key="4">
    <source>
        <dbReference type="ARBA" id="ARBA00022475"/>
    </source>
</evidence>
<comment type="caution">
    <text evidence="10">The sequence shown here is derived from an EMBL/GenBank/DDBJ whole genome shotgun (WGS) entry which is preliminary data.</text>
</comment>
<evidence type="ECO:0000256" key="7">
    <source>
        <dbReference type="ARBA" id="ARBA00023136"/>
    </source>
</evidence>
<evidence type="ECO:0000259" key="9">
    <source>
        <dbReference type="PROSITE" id="PS51012"/>
    </source>
</evidence>
<feature type="transmembrane region" description="Helical" evidence="8">
    <location>
        <begin position="179"/>
        <end position="202"/>
    </location>
</feature>
<feature type="transmembrane region" description="Helical" evidence="8">
    <location>
        <begin position="287"/>
        <end position="309"/>
    </location>
</feature>
<feature type="domain" description="ABC transmembrane type-2" evidence="9">
    <location>
        <begin position="120"/>
        <end position="372"/>
    </location>
</feature>
<evidence type="ECO:0000256" key="1">
    <source>
        <dbReference type="ARBA" id="ARBA00004651"/>
    </source>
</evidence>
<dbReference type="AlphaFoldDB" id="A0AA42CDN2"/>
<reference evidence="10" key="2">
    <citation type="submission" date="2022-10" db="EMBL/GenBank/DDBJ databases">
        <authorList>
            <person name="Trinh H.N."/>
        </authorList>
    </citation>
    <scope>NUCLEOTIDE SEQUENCE</scope>
    <source>
        <strain evidence="10">RN2-1</strain>
    </source>
</reference>
<dbReference type="InterPro" id="IPR013525">
    <property type="entry name" value="ABC2_TM"/>
</dbReference>
<evidence type="ECO:0000256" key="5">
    <source>
        <dbReference type="ARBA" id="ARBA00022692"/>
    </source>
</evidence>
<name>A0AA42CDN2_9PROT</name>
<comment type="similarity">
    <text evidence="2 8">Belongs to the ABC-2 integral membrane protein family.</text>
</comment>
<keyword evidence="6 8" id="KW-1133">Transmembrane helix</keyword>
<dbReference type="PANTHER" id="PTHR30294:SF29">
    <property type="entry name" value="MULTIDRUG ABC TRANSPORTER PERMEASE YBHS-RELATED"/>
    <property type="match status" value="1"/>
</dbReference>
<dbReference type="RefSeq" id="WP_264713760.1">
    <property type="nucleotide sequence ID" value="NZ_JAPDNT010000006.1"/>
</dbReference>
<dbReference type="InterPro" id="IPR051449">
    <property type="entry name" value="ABC-2_transporter_component"/>
</dbReference>
<organism evidence="10 11">
    <name type="scientific">Limobrevibacterium gyesilva</name>
    <dbReference type="NCBI Taxonomy" id="2991712"/>
    <lineage>
        <taxon>Bacteria</taxon>
        <taxon>Pseudomonadati</taxon>
        <taxon>Pseudomonadota</taxon>
        <taxon>Alphaproteobacteria</taxon>
        <taxon>Acetobacterales</taxon>
        <taxon>Acetobacteraceae</taxon>
        <taxon>Limobrevibacterium</taxon>
    </lineage>
</organism>
<keyword evidence="4 8" id="KW-1003">Cell membrane</keyword>
<dbReference type="Proteomes" id="UP001165679">
    <property type="component" value="Unassembled WGS sequence"/>
</dbReference>
<feature type="transmembrane region" description="Helical" evidence="8">
    <location>
        <begin position="258"/>
        <end position="280"/>
    </location>
</feature>
<accession>A0AA42CDN2</accession>
<comment type="caution">
    <text evidence="8">Lacks conserved residue(s) required for the propagation of feature annotation.</text>
</comment>
<protein>
    <recommendedName>
        <fullName evidence="8">Transport permease protein</fullName>
    </recommendedName>
</protein>
<reference evidence="10" key="1">
    <citation type="submission" date="2022-09" db="EMBL/GenBank/DDBJ databases">
        <title>Rhodovastum sp. nov. RN2-1 isolated from soil in Seongnam, South Korea.</title>
        <authorList>
            <person name="Le N.T."/>
        </authorList>
    </citation>
    <scope>NUCLEOTIDE SEQUENCE</scope>
    <source>
        <strain evidence="10">RN2-1</strain>
    </source>
</reference>
<keyword evidence="3 8" id="KW-0813">Transport</keyword>
<keyword evidence="5 8" id="KW-0812">Transmembrane</keyword>
<evidence type="ECO:0000256" key="8">
    <source>
        <dbReference type="RuleBase" id="RU361157"/>
    </source>
</evidence>
<dbReference type="GO" id="GO:0043190">
    <property type="term" value="C:ATP-binding cassette (ABC) transporter complex"/>
    <property type="evidence" value="ECO:0007669"/>
    <property type="project" value="InterPro"/>
</dbReference>
<dbReference type="Pfam" id="PF12698">
    <property type="entry name" value="ABC2_membrane_3"/>
    <property type="match status" value="1"/>
</dbReference>
<dbReference type="PROSITE" id="PS51012">
    <property type="entry name" value="ABC_TM2"/>
    <property type="match status" value="1"/>
</dbReference>
<keyword evidence="11" id="KW-1185">Reference proteome</keyword>
<dbReference type="PRINTS" id="PR00164">
    <property type="entry name" value="ABC2TRNSPORT"/>
</dbReference>
<evidence type="ECO:0000313" key="11">
    <source>
        <dbReference type="Proteomes" id="UP001165679"/>
    </source>
</evidence>
<gene>
    <name evidence="10" type="ORF">OL599_10845</name>
</gene>
<feature type="transmembrane region" description="Helical" evidence="8">
    <location>
        <begin position="347"/>
        <end position="368"/>
    </location>
</feature>
<evidence type="ECO:0000256" key="2">
    <source>
        <dbReference type="ARBA" id="ARBA00007783"/>
    </source>
</evidence>
<comment type="subcellular location">
    <subcellularLocation>
        <location evidence="8">Cell inner membrane</location>
        <topology evidence="8">Multi-pass membrane protein</topology>
    </subcellularLocation>
    <subcellularLocation>
        <location evidence="1">Cell membrane</location>
        <topology evidence="1">Multi-pass membrane protein</topology>
    </subcellularLocation>
</comment>
<dbReference type="InterPro" id="IPR000412">
    <property type="entry name" value="ABC_2_transport"/>
</dbReference>
<dbReference type="GO" id="GO:0140359">
    <property type="term" value="F:ABC-type transporter activity"/>
    <property type="evidence" value="ECO:0007669"/>
    <property type="project" value="InterPro"/>
</dbReference>
<dbReference type="EMBL" id="JAPDNT010000006">
    <property type="protein sequence ID" value="MCW3475068.1"/>
    <property type="molecule type" value="Genomic_DNA"/>
</dbReference>
<evidence type="ECO:0000313" key="10">
    <source>
        <dbReference type="EMBL" id="MCW3475068.1"/>
    </source>
</evidence>
<sequence>MTSWMRMRGLVRKEVLQILRDPSALLIAFLLPVLLLVVNGFGISLDAREMRVAVLVEAPAEDTREILQALAASPYLDVVRVDSAAAGEARMIAGDVRGMLVLREEFAERLRRPARWPAPAQLVANATDPNTARVLEGYVQGALLTWLSGRAHELRLLPSGGISLEHRYWFNPELRSADFIVPGMIAYVMSMTGTLLTALIVAREWERGTMESMLASPAHMGELIVAKLGCYFVLSMAAMLGAVAMAILLFGVPFRGGMLPLLAASSLFLVFALALGLFISTLARNQFVAAQLAFLVTMMPALMLSGMLFDIASMPAWLQAVTYAVPARYLVSILQTLFLAGTVWELLLPNLAALAVAAALAVGATLTVTRRRLD</sequence>
<feature type="transmembrane region" description="Helical" evidence="8">
    <location>
        <begin position="223"/>
        <end position="252"/>
    </location>
</feature>
<dbReference type="InterPro" id="IPR047817">
    <property type="entry name" value="ABC2_TM_bact-type"/>
</dbReference>
<evidence type="ECO:0000256" key="6">
    <source>
        <dbReference type="ARBA" id="ARBA00022989"/>
    </source>
</evidence>
<evidence type="ECO:0000256" key="3">
    <source>
        <dbReference type="ARBA" id="ARBA00022448"/>
    </source>
</evidence>